<dbReference type="Proteomes" id="UP000237771">
    <property type="component" value="Unassembled WGS sequence"/>
</dbReference>
<dbReference type="EMBL" id="PVUB01000002">
    <property type="protein sequence ID" value="PRZ26050.1"/>
    <property type="molecule type" value="Genomic_DNA"/>
</dbReference>
<keyword evidence="4" id="KW-1185">Reference proteome</keyword>
<evidence type="ECO:0000313" key="3">
    <source>
        <dbReference type="Proteomes" id="UP000184384"/>
    </source>
</evidence>
<sequence>MIMKIDITDKLTTKERVLLLSFMFFMIMLKLI</sequence>
<organism evidence="2 3">
    <name type="scientific">Flavobacterium granuli</name>
    <dbReference type="NCBI Taxonomy" id="280093"/>
    <lineage>
        <taxon>Bacteria</taxon>
        <taxon>Pseudomonadati</taxon>
        <taxon>Bacteroidota</taxon>
        <taxon>Flavobacteriia</taxon>
        <taxon>Flavobacteriales</taxon>
        <taxon>Flavobacteriaceae</taxon>
        <taxon>Flavobacterium</taxon>
    </lineage>
</organism>
<reference evidence="2" key="1">
    <citation type="submission" date="2016-11" db="EMBL/GenBank/DDBJ databases">
        <authorList>
            <person name="Jaros S."/>
            <person name="Januszkiewicz K."/>
            <person name="Wedrychowicz H."/>
        </authorList>
    </citation>
    <scope>NUCLEOTIDE SEQUENCE [LARGE SCALE GENOMIC DNA]</scope>
    <source>
        <strain evidence="2">DSM 19729</strain>
    </source>
</reference>
<name>A0A1M5JT51_9FLAO</name>
<evidence type="ECO:0000313" key="4">
    <source>
        <dbReference type="Proteomes" id="UP000237771"/>
    </source>
</evidence>
<accession>A0A1M5JT51</accession>
<proteinExistence type="predicted"/>
<reference evidence="3" key="2">
    <citation type="submission" date="2016-11" db="EMBL/GenBank/DDBJ databases">
        <authorList>
            <person name="Varghese N."/>
            <person name="Submissions S."/>
        </authorList>
    </citation>
    <scope>NUCLEOTIDE SEQUENCE [LARGE SCALE GENOMIC DNA]</scope>
    <source>
        <strain evidence="3">DSM 19729</strain>
    </source>
</reference>
<dbReference type="AlphaFoldDB" id="A0A1M5JT51"/>
<dbReference type="EMBL" id="FQWO01000002">
    <property type="protein sequence ID" value="SHG43698.1"/>
    <property type="molecule type" value="Genomic_DNA"/>
</dbReference>
<reference evidence="1 4" key="3">
    <citation type="submission" date="2018-03" db="EMBL/GenBank/DDBJ databases">
        <title>Genomic Encyclopedia of Archaeal and Bacterial Type Strains, Phase II (KMG-II): from individual species to whole genera.</title>
        <authorList>
            <person name="Goeker M."/>
        </authorList>
    </citation>
    <scope>NUCLEOTIDE SEQUENCE [LARGE SCALE GENOMIC DNA]</scope>
    <source>
        <strain evidence="1 4">DSM 17797</strain>
    </source>
</reference>
<gene>
    <name evidence="1" type="ORF">BC624_1028</name>
    <name evidence="2" type="ORF">SAMN05443373_1028</name>
</gene>
<evidence type="ECO:0000313" key="1">
    <source>
        <dbReference type="EMBL" id="PRZ26050.1"/>
    </source>
</evidence>
<evidence type="ECO:0000313" key="2">
    <source>
        <dbReference type="EMBL" id="SHG43698.1"/>
    </source>
</evidence>
<dbReference type="Proteomes" id="UP000184384">
    <property type="component" value="Unassembled WGS sequence"/>
</dbReference>
<protein>
    <submittedName>
        <fullName evidence="2">Uncharacterized protein</fullName>
    </submittedName>
</protein>